<sequence>MADSDNTTTLPLVTRRAVVAGTAIAIAAWQGNAVASNDFEKDLSTDPAVVVWRKWQAAYEQTERLCRQQQNLERKLAETVGFPCATIRLHDGESVRLHSLKSIHEVLDLDPEDVAMRAKAEADLAD</sequence>
<comment type="caution">
    <text evidence="1">The sequence shown here is derived from an EMBL/GenBank/DDBJ whole genome shotgun (WGS) entry which is preliminary data.</text>
</comment>
<accession>A0ABU4ZFC8</accession>
<reference evidence="1 2" key="1">
    <citation type="submission" date="2023-08" db="EMBL/GenBank/DDBJ databases">
        <title>Implementing the SeqCode for naming new Mesorhizobium species isolated from Vachellia karroo root nodules.</title>
        <authorList>
            <person name="Van Lill M."/>
        </authorList>
    </citation>
    <scope>NUCLEOTIDE SEQUENCE [LARGE SCALE GENOMIC DNA]</scope>
    <source>
        <strain evidence="1 2">VK22B</strain>
    </source>
</reference>
<protein>
    <submittedName>
        <fullName evidence="1">Uncharacterized protein</fullName>
    </submittedName>
</protein>
<keyword evidence="2" id="KW-1185">Reference proteome</keyword>
<feature type="non-terminal residue" evidence="1">
    <location>
        <position position="126"/>
    </location>
</feature>
<gene>
    <name evidence="1" type="ORF">RFN29_34785</name>
</gene>
<evidence type="ECO:0000313" key="2">
    <source>
        <dbReference type="Proteomes" id="UP001271249"/>
    </source>
</evidence>
<dbReference type="EMBL" id="JAVIJC010000081">
    <property type="protein sequence ID" value="MDX8496672.1"/>
    <property type="molecule type" value="Genomic_DNA"/>
</dbReference>
<organism evidence="1 2">
    <name type="scientific">Mesorhizobium captivum</name>
    <dbReference type="NCBI Taxonomy" id="3072319"/>
    <lineage>
        <taxon>Bacteria</taxon>
        <taxon>Pseudomonadati</taxon>
        <taxon>Pseudomonadota</taxon>
        <taxon>Alphaproteobacteria</taxon>
        <taxon>Hyphomicrobiales</taxon>
        <taxon>Phyllobacteriaceae</taxon>
        <taxon>Mesorhizobium</taxon>
    </lineage>
</organism>
<dbReference type="Proteomes" id="UP001271249">
    <property type="component" value="Unassembled WGS sequence"/>
</dbReference>
<evidence type="ECO:0000313" key="1">
    <source>
        <dbReference type="EMBL" id="MDX8496672.1"/>
    </source>
</evidence>
<name>A0ABU4ZFC8_9HYPH</name>
<proteinExistence type="predicted"/>